<feature type="domain" description="KOW" evidence="2">
    <location>
        <begin position="501"/>
        <end position="528"/>
    </location>
</feature>
<feature type="compositionally biased region" description="Acidic residues" evidence="1">
    <location>
        <begin position="236"/>
        <end position="256"/>
    </location>
</feature>
<sequence length="581" mass="64620">MSPNPFIDDRAEEVPDVEMNDDGASDGESDSEEARIRREDRRLSRVPTASRRAFFLLGLLRQRGMKTSSTICPRAHPLRRYLHSRTSKWARARRLPITFLSIPLITSNDILSRYPGSSCASPRHYLSLTPIHEDRHHSANMLSLGAQRPALELRLQTPLFNEPLASFPDPTPSRPSKSPSPGFQYAKHTKRAHSLASDVDAERSDNEQSPRSRSSSPPPRKRTKTSHINTFAFLDLDAEQSGDDDEPDDPNEDEETLSDKEFLDDEPVHDFHRPLSFRPVADDTDDGDELRALAQHYEDEAAREVAREVALPAASAPSSTASRNASGCRDVVDGKIKEVAVAQELTNATLTVIPTRDHTDPFRQTISHPSMAKATFTGVCPALTAGDRVVIVSGDLKHRTGATYILSIRESLRDNKRVRVAHVSEVDSRQQVTKFDVEVSHLKRHILDPFCPIQIHDRVCVVSGLLHRGLSGRVTDLSDGVVSATDGTRQFTVDVRHVARDLRCGDLVRVSRGNFVGRVGLILEVLSRGLLEIWDGEHTQSSAKDSENSRAEIGEAQAQTLRLRARDVEFADYGLTVKRCT</sequence>
<dbReference type="AlphaFoldDB" id="A0AAD6T846"/>
<keyword evidence="4" id="KW-1185">Reference proteome</keyword>
<evidence type="ECO:0000256" key="1">
    <source>
        <dbReference type="SAM" id="MobiDB-lite"/>
    </source>
</evidence>
<proteinExistence type="predicted"/>
<feature type="compositionally biased region" description="Basic and acidic residues" evidence="1">
    <location>
        <begin position="257"/>
        <end position="266"/>
    </location>
</feature>
<dbReference type="SMART" id="SM00739">
    <property type="entry name" value="KOW"/>
    <property type="match status" value="2"/>
</dbReference>
<organism evidence="3 4">
    <name type="scientific">Mycena alexandri</name>
    <dbReference type="NCBI Taxonomy" id="1745969"/>
    <lineage>
        <taxon>Eukaryota</taxon>
        <taxon>Fungi</taxon>
        <taxon>Dikarya</taxon>
        <taxon>Basidiomycota</taxon>
        <taxon>Agaricomycotina</taxon>
        <taxon>Agaricomycetes</taxon>
        <taxon>Agaricomycetidae</taxon>
        <taxon>Agaricales</taxon>
        <taxon>Marasmiineae</taxon>
        <taxon>Mycenaceae</taxon>
        <taxon>Mycena</taxon>
    </lineage>
</organism>
<gene>
    <name evidence="3" type="ORF">C8F04DRAFT_1254308</name>
</gene>
<dbReference type="Proteomes" id="UP001218188">
    <property type="component" value="Unassembled WGS sequence"/>
</dbReference>
<feature type="region of interest" description="Disordered" evidence="1">
    <location>
        <begin position="1"/>
        <end position="43"/>
    </location>
</feature>
<feature type="domain" description="KOW" evidence="2">
    <location>
        <begin position="382"/>
        <end position="411"/>
    </location>
</feature>
<feature type="region of interest" description="Disordered" evidence="1">
    <location>
        <begin position="162"/>
        <end position="266"/>
    </location>
</feature>
<accession>A0AAD6T846</accession>
<dbReference type="EMBL" id="JARJCM010000023">
    <property type="protein sequence ID" value="KAJ7040150.1"/>
    <property type="molecule type" value="Genomic_DNA"/>
</dbReference>
<feature type="compositionally biased region" description="Basic and acidic residues" evidence="1">
    <location>
        <begin position="200"/>
        <end position="210"/>
    </location>
</feature>
<dbReference type="InterPro" id="IPR005824">
    <property type="entry name" value="KOW"/>
</dbReference>
<comment type="caution">
    <text evidence="3">The sequence shown here is derived from an EMBL/GenBank/DDBJ whole genome shotgun (WGS) entry which is preliminary data.</text>
</comment>
<name>A0AAD6T846_9AGAR</name>
<evidence type="ECO:0000313" key="3">
    <source>
        <dbReference type="EMBL" id="KAJ7040150.1"/>
    </source>
</evidence>
<feature type="compositionally biased region" description="Acidic residues" evidence="1">
    <location>
        <begin position="14"/>
        <end position="31"/>
    </location>
</feature>
<reference evidence="3" key="1">
    <citation type="submission" date="2023-03" db="EMBL/GenBank/DDBJ databases">
        <title>Massive genome expansion in bonnet fungi (Mycena s.s.) driven by repeated elements and novel gene families across ecological guilds.</title>
        <authorList>
            <consortium name="Lawrence Berkeley National Laboratory"/>
            <person name="Harder C.B."/>
            <person name="Miyauchi S."/>
            <person name="Viragh M."/>
            <person name="Kuo A."/>
            <person name="Thoen E."/>
            <person name="Andreopoulos B."/>
            <person name="Lu D."/>
            <person name="Skrede I."/>
            <person name="Drula E."/>
            <person name="Henrissat B."/>
            <person name="Morin E."/>
            <person name="Kohler A."/>
            <person name="Barry K."/>
            <person name="LaButti K."/>
            <person name="Morin E."/>
            <person name="Salamov A."/>
            <person name="Lipzen A."/>
            <person name="Mereny Z."/>
            <person name="Hegedus B."/>
            <person name="Baldrian P."/>
            <person name="Stursova M."/>
            <person name="Weitz H."/>
            <person name="Taylor A."/>
            <person name="Grigoriev I.V."/>
            <person name="Nagy L.G."/>
            <person name="Martin F."/>
            <person name="Kauserud H."/>
        </authorList>
    </citation>
    <scope>NUCLEOTIDE SEQUENCE</scope>
    <source>
        <strain evidence="3">CBHHK200</strain>
    </source>
</reference>
<evidence type="ECO:0000313" key="4">
    <source>
        <dbReference type="Proteomes" id="UP001218188"/>
    </source>
</evidence>
<evidence type="ECO:0000259" key="2">
    <source>
        <dbReference type="SMART" id="SM00739"/>
    </source>
</evidence>
<protein>
    <recommendedName>
        <fullName evidence="2">KOW domain-containing protein</fullName>
    </recommendedName>
</protein>
<feature type="compositionally biased region" description="Basic and acidic residues" evidence="1">
    <location>
        <begin position="32"/>
        <end position="43"/>
    </location>
</feature>